<feature type="compositionally biased region" description="Acidic residues" evidence="2">
    <location>
        <begin position="662"/>
        <end position="671"/>
    </location>
</feature>
<dbReference type="InterPro" id="IPR014001">
    <property type="entry name" value="Helicase_ATP-bd"/>
</dbReference>
<dbReference type="GO" id="GO:0005694">
    <property type="term" value="C:chromosome"/>
    <property type="evidence" value="ECO:0007669"/>
    <property type="project" value="TreeGrafter"/>
</dbReference>
<name>A0AAD7NVN7_9AGAR</name>
<dbReference type="InterPro" id="IPR011545">
    <property type="entry name" value="DEAD/DEAH_box_helicase_dom"/>
</dbReference>
<keyword evidence="5" id="KW-1185">Reference proteome</keyword>
<dbReference type="PANTHER" id="PTHR13710">
    <property type="entry name" value="DNA HELICASE RECQ FAMILY MEMBER"/>
    <property type="match status" value="1"/>
</dbReference>
<dbReference type="AlphaFoldDB" id="A0AAD7NVN7"/>
<dbReference type="Proteomes" id="UP001215280">
    <property type="component" value="Unassembled WGS sequence"/>
</dbReference>
<dbReference type="GO" id="GO:0005524">
    <property type="term" value="F:ATP binding"/>
    <property type="evidence" value="ECO:0007669"/>
    <property type="project" value="InterPro"/>
</dbReference>
<dbReference type="GO" id="GO:0003676">
    <property type="term" value="F:nucleic acid binding"/>
    <property type="evidence" value="ECO:0007669"/>
    <property type="project" value="InterPro"/>
</dbReference>
<dbReference type="GO" id="GO:0000724">
    <property type="term" value="P:double-strand break repair via homologous recombination"/>
    <property type="evidence" value="ECO:0007669"/>
    <property type="project" value="TreeGrafter"/>
</dbReference>
<dbReference type="PROSITE" id="PS51192">
    <property type="entry name" value="HELICASE_ATP_BIND_1"/>
    <property type="match status" value="1"/>
</dbReference>
<sequence>MTPTVRWQDPEGIRTLNSIVKKVIPQWKDGLRPVQEELVAPILDGDDILCCAATGQGKSAGFSVPILVLNEYNNNRHLYPVNLRTRPQPVGLVITPTKGLANNIVSELTKLGIIAITYCRETLADTRRAGINLATEIKECTKWQVICVDPEHLRDKEWRMISEWPVFRSRLLFTAADEAHLIREWGLDFRPSFRMIGLFVRGHLPPSTSVLALSATLAPGKDTSAICQSLGLYGKSFHLIRHSNERPNIQFIIEPLTHGLAGYEFPNLLPYLSTGRKLCIHCATLDLIFRVYIYIWRLQPAGADKMRRTRMYTSLCSPDYNQETIRLIDENPHCQIIIATIAFSNGINAKSILDSISLGFASTLDIALQEKGRAGRAEGSIARGIILVQPATVAAAVKQLQGAAPSAITPPTKKRKSTKKSTKPTPPMPHEKALILTETHCYIAFINRHYSNPPLETSTLDCIAANRLLPCSLCLTRAKRTLVFSAPSSSTILPVLTPPSAVPSRKVAIPRKLKLKLKEKDNVTAALIVFRDKLRVKEQMQRKFRNMPATLFLPTSLQTTILDNLLSLKSETDLVPLLTAWPHRMQHTAALFSCIKTIQRSIHAQREVDRVARNAKAQETRQKAKRKRAGDESQEEGADDANTAVVLPSRKSQRVRKRVVPSDDDEGDDSDSAFPESVPITSTAPRARPRGTAVKMLTLRYV</sequence>
<organism evidence="4 5">
    <name type="scientific">Mycena maculata</name>
    <dbReference type="NCBI Taxonomy" id="230809"/>
    <lineage>
        <taxon>Eukaryota</taxon>
        <taxon>Fungi</taxon>
        <taxon>Dikarya</taxon>
        <taxon>Basidiomycota</taxon>
        <taxon>Agaricomycotina</taxon>
        <taxon>Agaricomycetes</taxon>
        <taxon>Agaricomycetidae</taxon>
        <taxon>Agaricales</taxon>
        <taxon>Marasmiineae</taxon>
        <taxon>Mycenaceae</taxon>
        <taxon>Mycena</taxon>
    </lineage>
</organism>
<dbReference type="EMBL" id="JARJLG010000011">
    <property type="protein sequence ID" value="KAJ7776978.1"/>
    <property type="molecule type" value="Genomic_DNA"/>
</dbReference>
<evidence type="ECO:0000256" key="2">
    <source>
        <dbReference type="SAM" id="MobiDB-lite"/>
    </source>
</evidence>
<dbReference type="PANTHER" id="PTHR13710:SF120">
    <property type="entry name" value="BIFUNCTIONAL 3'-5' EXONUCLEASE_ATP-DEPENDENT HELICASE WRN"/>
    <property type="match status" value="1"/>
</dbReference>
<dbReference type="GO" id="GO:0005634">
    <property type="term" value="C:nucleus"/>
    <property type="evidence" value="ECO:0007669"/>
    <property type="project" value="TreeGrafter"/>
</dbReference>
<feature type="compositionally biased region" description="Basic and acidic residues" evidence="2">
    <location>
        <begin position="611"/>
        <end position="622"/>
    </location>
</feature>
<gene>
    <name evidence="4" type="ORF">DFH07DRAFT_951594</name>
</gene>
<keyword evidence="4" id="KW-0378">Hydrolase</keyword>
<reference evidence="4" key="1">
    <citation type="submission" date="2023-03" db="EMBL/GenBank/DDBJ databases">
        <title>Massive genome expansion in bonnet fungi (Mycena s.s.) driven by repeated elements and novel gene families across ecological guilds.</title>
        <authorList>
            <consortium name="Lawrence Berkeley National Laboratory"/>
            <person name="Harder C.B."/>
            <person name="Miyauchi S."/>
            <person name="Viragh M."/>
            <person name="Kuo A."/>
            <person name="Thoen E."/>
            <person name="Andreopoulos B."/>
            <person name="Lu D."/>
            <person name="Skrede I."/>
            <person name="Drula E."/>
            <person name="Henrissat B."/>
            <person name="Morin E."/>
            <person name="Kohler A."/>
            <person name="Barry K."/>
            <person name="LaButti K."/>
            <person name="Morin E."/>
            <person name="Salamov A."/>
            <person name="Lipzen A."/>
            <person name="Mereny Z."/>
            <person name="Hegedus B."/>
            <person name="Baldrian P."/>
            <person name="Stursova M."/>
            <person name="Weitz H."/>
            <person name="Taylor A."/>
            <person name="Grigoriev I.V."/>
            <person name="Nagy L.G."/>
            <person name="Martin F."/>
            <person name="Kauserud H."/>
        </authorList>
    </citation>
    <scope>NUCLEOTIDE SEQUENCE</scope>
    <source>
        <strain evidence="4">CBHHK188m</strain>
    </source>
</reference>
<dbReference type="GO" id="GO:0043138">
    <property type="term" value="F:3'-5' DNA helicase activity"/>
    <property type="evidence" value="ECO:0007669"/>
    <property type="project" value="TreeGrafter"/>
</dbReference>
<feature type="region of interest" description="Disordered" evidence="2">
    <location>
        <begin position="405"/>
        <end position="430"/>
    </location>
</feature>
<evidence type="ECO:0000313" key="5">
    <source>
        <dbReference type="Proteomes" id="UP001215280"/>
    </source>
</evidence>
<dbReference type="GO" id="GO:0016787">
    <property type="term" value="F:hydrolase activity"/>
    <property type="evidence" value="ECO:0007669"/>
    <property type="project" value="UniProtKB-KW"/>
</dbReference>
<dbReference type="GO" id="GO:0005737">
    <property type="term" value="C:cytoplasm"/>
    <property type="evidence" value="ECO:0007669"/>
    <property type="project" value="TreeGrafter"/>
</dbReference>
<dbReference type="GO" id="GO:0009378">
    <property type="term" value="F:four-way junction helicase activity"/>
    <property type="evidence" value="ECO:0007669"/>
    <property type="project" value="TreeGrafter"/>
</dbReference>
<evidence type="ECO:0000256" key="1">
    <source>
        <dbReference type="ARBA" id="ARBA00005446"/>
    </source>
</evidence>
<dbReference type="SMART" id="SM00487">
    <property type="entry name" value="DEXDc"/>
    <property type="match status" value="1"/>
</dbReference>
<evidence type="ECO:0000313" key="4">
    <source>
        <dbReference type="EMBL" id="KAJ7776978.1"/>
    </source>
</evidence>
<feature type="compositionally biased region" description="Basic residues" evidence="2">
    <location>
        <begin position="412"/>
        <end position="422"/>
    </location>
</feature>
<dbReference type="SUPFAM" id="SSF52540">
    <property type="entry name" value="P-loop containing nucleoside triphosphate hydrolases"/>
    <property type="match status" value="2"/>
</dbReference>
<protein>
    <submittedName>
        <fullName evidence="4">P-loop containing nucleoside triphosphate hydrolase protein</fullName>
    </submittedName>
</protein>
<dbReference type="Gene3D" id="3.40.50.300">
    <property type="entry name" value="P-loop containing nucleotide triphosphate hydrolases"/>
    <property type="match status" value="2"/>
</dbReference>
<dbReference type="Pfam" id="PF00270">
    <property type="entry name" value="DEAD"/>
    <property type="match status" value="1"/>
</dbReference>
<accession>A0AAD7NVN7</accession>
<feature type="domain" description="Helicase ATP-binding" evidence="3">
    <location>
        <begin position="39"/>
        <end position="235"/>
    </location>
</feature>
<evidence type="ECO:0000259" key="3">
    <source>
        <dbReference type="PROSITE" id="PS51192"/>
    </source>
</evidence>
<proteinExistence type="inferred from homology"/>
<comment type="similarity">
    <text evidence="1">Belongs to the helicase family. RecQ subfamily.</text>
</comment>
<comment type="caution">
    <text evidence="4">The sequence shown here is derived from an EMBL/GenBank/DDBJ whole genome shotgun (WGS) entry which is preliminary data.</text>
</comment>
<dbReference type="InterPro" id="IPR027417">
    <property type="entry name" value="P-loop_NTPase"/>
</dbReference>
<feature type="region of interest" description="Disordered" evidence="2">
    <location>
        <begin position="611"/>
        <end position="690"/>
    </location>
</feature>